<dbReference type="OrthoDB" id="9810309at2"/>
<dbReference type="GO" id="GO:0005737">
    <property type="term" value="C:cytoplasm"/>
    <property type="evidence" value="ECO:0007669"/>
    <property type="project" value="UniProtKB-SubCell"/>
</dbReference>
<evidence type="ECO:0000256" key="4">
    <source>
        <dbReference type="ARBA" id="ARBA00023244"/>
    </source>
</evidence>
<keyword evidence="8" id="KW-0067">ATP-binding</keyword>
<evidence type="ECO:0000256" key="2">
    <source>
        <dbReference type="ARBA" id="ARBA00007487"/>
    </source>
</evidence>
<dbReference type="Proteomes" id="UP000199058">
    <property type="component" value="Unassembled WGS sequence"/>
</dbReference>
<keyword evidence="8" id="KW-0547">Nucleotide-binding</keyword>
<comment type="similarity">
    <text evidence="2 8">Belongs to the Cob(I)alamin adenosyltransferase family.</text>
</comment>
<protein>
    <recommendedName>
        <fullName evidence="3 8">Corrinoid adenosyltransferase</fullName>
        <ecNumber evidence="3 8">2.5.1.17</ecNumber>
    </recommendedName>
    <alternativeName>
        <fullName evidence="8">Cob(II)alamin adenosyltransferase</fullName>
    </alternativeName>
    <alternativeName>
        <fullName evidence="8">Cob(II)yrinic acid a,c-diamide adenosyltransferase</fullName>
    </alternativeName>
</protein>
<accession>A0A1I1ERP6</accession>
<evidence type="ECO:0000256" key="9">
    <source>
        <dbReference type="SAM" id="MobiDB-lite"/>
    </source>
</evidence>
<keyword evidence="12" id="KW-1185">Reference proteome</keyword>
<dbReference type="PIRSF" id="PIRSF015617">
    <property type="entry name" value="Adensltrnsf_CobA"/>
    <property type="match status" value="1"/>
</dbReference>
<evidence type="ECO:0000256" key="8">
    <source>
        <dbReference type="PIRNR" id="PIRNR015617"/>
    </source>
</evidence>
<keyword evidence="8" id="KW-0169">Cobalamin biosynthesis</keyword>
<dbReference type="EMBL" id="FOLH01000001">
    <property type="protein sequence ID" value="SFB89804.1"/>
    <property type="molecule type" value="Genomic_DNA"/>
</dbReference>
<evidence type="ECO:0000256" key="6">
    <source>
        <dbReference type="ARBA" id="ARBA00048555"/>
    </source>
</evidence>
<dbReference type="STRING" id="1122252.SAMN05660443_0804"/>
<evidence type="ECO:0000313" key="11">
    <source>
        <dbReference type="EMBL" id="SFB89804.1"/>
    </source>
</evidence>
<evidence type="ECO:0000256" key="7">
    <source>
        <dbReference type="ARBA" id="ARBA00048692"/>
    </source>
</evidence>
<keyword evidence="8 11" id="KW-0808">Transferase</keyword>
<keyword evidence="8" id="KW-0963">Cytoplasm</keyword>
<dbReference type="CDD" id="cd00561">
    <property type="entry name" value="CobA_ACA"/>
    <property type="match status" value="1"/>
</dbReference>
<organism evidence="11 12">
    <name type="scientific">Marinospirillum celere</name>
    <dbReference type="NCBI Taxonomy" id="1122252"/>
    <lineage>
        <taxon>Bacteria</taxon>
        <taxon>Pseudomonadati</taxon>
        <taxon>Pseudomonadota</taxon>
        <taxon>Gammaproteobacteria</taxon>
        <taxon>Oceanospirillales</taxon>
        <taxon>Oceanospirillaceae</taxon>
        <taxon>Marinospirillum</taxon>
    </lineage>
</organism>
<evidence type="ECO:0000256" key="1">
    <source>
        <dbReference type="ARBA" id="ARBA00005121"/>
    </source>
</evidence>
<proteinExistence type="inferred from homology"/>
<evidence type="ECO:0000256" key="3">
    <source>
        <dbReference type="ARBA" id="ARBA00012454"/>
    </source>
</evidence>
<dbReference type="RefSeq" id="WP_091959466.1">
    <property type="nucleotide sequence ID" value="NZ_FOLH01000001.1"/>
</dbReference>
<comment type="function">
    <text evidence="5 8">Required for both de novo synthesis of the corrin ring for the assimilation of exogenous corrinoids. Participates in the adenosylation of a variety of incomplete and complete corrinoids.</text>
</comment>
<dbReference type="AlphaFoldDB" id="A0A1I1ERP6"/>
<dbReference type="InterPro" id="IPR003724">
    <property type="entry name" value="CblAdoTrfase_CobA"/>
</dbReference>
<dbReference type="GO" id="GO:0005524">
    <property type="term" value="F:ATP binding"/>
    <property type="evidence" value="ECO:0007669"/>
    <property type="project" value="UniProtKB-UniRule"/>
</dbReference>
<dbReference type="Pfam" id="PF02572">
    <property type="entry name" value="CobA_CobO_BtuR"/>
    <property type="match status" value="1"/>
</dbReference>
<dbReference type="EC" id="2.5.1.17" evidence="3 8"/>
<dbReference type="GO" id="GO:0006779">
    <property type="term" value="P:porphyrin-containing compound biosynthetic process"/>
    <property type="evidence" value="ECO:0007669"/>
    <property type="project" value="UniProtKB-UniRule"/>
</dbReference>
<feature type="domain" description="Cob(I)alamin adenosyltransferase N-terminal" evidence="10">
    <location>
        <begin position="1"/>
        <end position="25"/>
    </location>
</feature>
<feature type="region of interest" description="Disordered" evidence="9">
    <location>
        <begin position="1"/>
        <end position="21"/>
    </location>
</feature>
<dbReference type="PANTHER" id="PTHR46638:SF1">
    <property type="entry name" value="CORRINOID ADENOSYLTRANSFERASE"/>
    <property type="match status" value="1"/>
</dbReference>
<dbReference type="GO" id="GO:0008817">
    <property type="term" value="F:corrinoid adenosyltransferase activity"/>
    <property type="evidence" value="ECO:0007669"/>
    <property type="project" value="UniProtKB-UniRule"/>
</dbReference>
<dbReference type="GO" id="GO:0009236">
    <property type="term" value="P:cobalamin biosynthetic process"/>
    <property type="evidence" value="ECO:0007669"/>
    <property type="project" value="UniProtKB-UniRule"/>
</dbReference>
<comment type="pathway">
    <text evidence="1 8">Cofactor biosynthesis; adenosylcobalamin biosynthesis; adenosylcobalamin from cob(II)yrinate a,c-diamide: step 2/7.</text>
</comment>
<dbReference type="SUPFAM" id="SSF52540">
    <property type="entry name" value="P-loop containing nucleoside triphosphate hydrolases"/>
    <property type="match status" value="1"/>
</dbReference>
<dbReference type="PANTHER" id="PTHR46638">
    <property type="entry name" value="CORRINOID ADENOSYLTRANSFERASE"/>
    <property type="match status" value="1"/>
</dbReference>
<dbReference type="Gene3D" id="3.40.50.300">
    <property type="entry name" value="P-loop containing nucleotide triphosphate hydrolases"/>
    <property type="match status" value="1"/>
</dbReference>
<sequence length="201" mass="22389">MSEDDRSQRHNQRMQRQKKLVDERIAEASTEKGVVVVHTGNGKGKSTAGFGMLARALGHGMQAGVVQFIKGSFSTGEEAFFRRFPEVSYHVMGEGYTWDTQNLEQDIATAGKAWDQARQFLEDPSVDLVVLDELNIALKFKYIPVQEVLDALSKRPKMQHVVITGRGALQELIDVADTVSEHREIKHAFHAGITAQKGVEL</sequence>
<dbReference type="InterPro" id="IPR025826">
    <property type="entry name" value="Co_AT_N_dom"/>
</dbReference>
<evidence type="ECO:0000259" key="10">
    <source>
        <dbReference type="Pfam" id="PF12557"/>
    </source>
</evidence>
<reference evidence="11 12" key="1">
    <citation type="submission" date="2016-10" db="EMBL/GenBank/DDBJ databases">
        <authorList>
            <person name="de Groot N.N."/>
        </authorList>
    </citation>
    <scope>NUCLEOTIDE SEQUENCE [LARGE SCALE GENOMIC DNA]</scope>
    <source>
        <strain evidence="11 12">DSM 18438</strain>
    </source>
</reference>
<feature type="compositionally biased region" description="Basic residues" evidence="9">
    <location>
        <begin position="9"/>
        <end position="18"/>
    </location>
</feature>
<dbReference type="NCBIfam" id="TIGR00708">
    <property type="entry name" value="cobA"/>
    <property type="match status" value="1"/>
</dbReference>
<evidence type="ECO:0000256" key="5">
    <source>
        <dbReference type="ARBA" id="ARBA00024929"/>
    </source>
</evidence>
<evidence type="ECO:0000313" key="12">
    <source>
        <dbReference type="Proteomes" id="UP000199058"/>
    </source>
</evidence>
<dbReference type="Pfam" id="PF12557">
    <property type="entry name" value="Co_AT_N"/>
    <property type="match status" value="1"/>
</dbReference>
<name>A0A1I1ERP6_9GAMM</name>
<comment type="catalytic activity">
    <reaction evidence="7 8">
        <text>2 cob(II)alamin + reduced [electron-transfer flavoprotein] + 2 ATP = 2 adenosylcob(III)alamin + 2 triphosphate + oxidized [electron-transfer flavoprotein] + 3 H(+)</text>
        <dbReference type="Rhea" id="RHEA:28671"/>
        <dbReference type="Rhea" id="RHEA-COMP:10685"/>
        <dbReference type="Rhea" id="RHEA-COMP:10686"/>
        <dbReference type="ChEBI" id="CHEBI:15378"/>
        <dbReference type="ChEBI" id="CHEBI:16304"/>
        <dbReference type="ChEBI" id="CHEBI:18036"/>
        <dbReference type="ChEBI" id="CHEBI:18408"/>
        <dbReference type="ChEBI" id="CHEBI:30616"/>
        <dbReference type="ChEBI" id="CHEBI:57692"/>
        <dbReference type="ChEBI" id="CHEBI:58307"/>
        <dbReference type="EC" id="2.5.1.17"/>
    </reaction>
</comment>
<dbReference type="InterPro" id="IPR027417">
    <property type="entry name" value="P-loop_NTPase"/>
</dbReference>
<comment type="catalytic activity">
    <reaction evidence="6 8">
        <text>2 cob(II)yrinate a,c diamide + reduced [electron-transfer flavoprotein] + 2 ATP = 2 adenosylcob(III)yrinate a,c-diamide + 2 triphosphate + oxidized [electron-transfer flavoprotein] + 3 H(+)</text>
        <dbReference type="Rhea" id="RHEA:11528"/>
        <dbReference type="Rhea" id="RHEA-COMP:10685"/>
        <dbReference type="Rhea" id="RHEA-COMP:10686"/>
        <dbReference type="ChEBI" id="CHEBI:15378"/>
        <dbReference type="ChEBI" id="CHEBI:18036"/>
        <dbReference type="ChEBI" id="CHEBI:30616"/>
        <dbReference type="ChEBI" id="CHEBI:57692"/>
        <dbReference type="ChEBI" id="CHEBI:58307"/>
        <dbReference type="ChEBI" id="CHEBI:58503"/>
        <dbReference type="ChEBI" id="CHEBI:58537"/>
        <dbReference type="EC" id="2.5.1.17"/>
    </reaction>
</comment>
<dbReference type="NCBIfam" id="NF004637">
    <property type="entry name" value="PRK05986.1"/>
    <property type="match status" value="1"/>
</dbReference>
<keyword evidence="4 8" id="KW-0627">Porphyrin biosynthesis</keyword>
<comment type="subcellular location">
    <subcellularLocation>
        <location evidence="8">Cytoplasm</location>
    </subcellularLocation>
</comment>
<gene>
    <name evidence="11" type="ORF">SAMN05660443_0804</name>
</gene>
<dbReference type="UniPathway" id="UPA00148">
    <property type="reaction ID" value="UER00233"/>
</dbReference>